<dbReference type="Pfam" id="PF04402">
    <property type="entry name" value="SIMPL"/>
    <property type="match status" value="1"/>
</dbReference>
<proteinExistence type="predicted"/>
<dbReference type="GO" id="GO:0006974">
    <property type="term" value="P:DNA damage response"/>
    <property type="evidence" value="ECO:0007669"/>
    <property type="project" value="TreeGrafter"/>
</dbReference>
<dbReference type="PANTHER" id="PTHR34387:SF1">
    <property type="entry name" value="PERIPLASMIC IMMUNOGENIC PROTEIN"/>
    <property type="match status" value="1"/>
</dbReference>
<reference evidence="2 3" key="1">
    <citation type="submission" date="2018-06" db="EMBL/GenBank/DDBJ databases">
        <authorList>
            <consortium name="Pathogen Informatics"/>
            <person name="Doyle S."/>
        </authorList>
    </citation>
    <scope>NUCLEOTIDE SEQUENCE [LARGE SCALE GENOMIC DNA]</scope>
    <source>
        <strain evidence="2 3">NCTC8258</strain>
    </source>
</reference>
<gene>
    <name evidence="2" type="ORF">NCTC8258_01267</name>
</gene>
<feature type="chain" id="PRO_5016921388" evidence="1">
    <location>
        <begin position="22"/>
        <end position="136"/>
    </location>
</feature>
<evidence type="ECO:0000256" key="1">
    <source>
        <dbReference type="SAM" id="SignalP"/>
    </source>
</evidence>
<dbReference type="Gene3D" id="3.30.70.2970">
    <property type="entry name" value="Protein of unknown function (DUF541), domain 2"/>
    <property type="match status" value="1"/>
</dbReference>
<dbReference type="PANTHER" id="PTHR34387">
    <property type="entry name" value="SLR1258 PROTEIN"/>
    <property type="match status" value="1"/>
</dbReference>
<organism evidence="2 3">
    <name type="scientific">Salmonella enterica I</name>
    <dbReference type="NCBI Taxonomy" id="59201"/>
    <lineage>
        <taxon>Bacteria</taxon>
        <taxon>Pseudomonadati</taxon>
        <taxon>Pseudomonadota</taxon>
        <taxon>Gammaproteobacteria</taxon>
        <taxon>Enterobacterales</taxon>
        <taxon>Enterobacteriaceae</taxon>
        <taxon>Salmonella</taxon>
    </lineage>
</organism>
<dbReference type="Proteomes" id="UP000255509">
    <property type="component" value="Unassembled WGS sequence"/>
</dbReference>
<name>A0A379W2W6_SALET</name>
<dbReference type="InterPro" id="IPR052022">
    <property type="entry name" value="26kDa_periplasmic_antigen"/>
</dbReference>
<evidence type="ECO:0000313" key="3">
    <source>
        <dbReference type="Proteomes" id="UP000255509"/>
    </source>
</evidence>
<dbReference type="EMBL" id="UGXS01000004">
    <property type="protein sequence ID" value="SUH13622.1"/>
    <property type="molecule type" value="Genomic_DNA"/>
</dbReference>
<accession>A0A379W2W6</accession>
<sequence length="136" mass="14474">MKFKVMALAALVGLSAMSAQASELPEGPHIVTSGTASVDAVPDIATLAIEVNVAAKDAATAKKQADERVAQYLSFLEQNQIAKKDISAANLRTQPDYDYQNGKSILKGYRAVRTVEVTLRQLDKLNSLLDGALKAG</sequence>
<evidence type="ECO:0000313" key="2">
    <source>
        <dbReference type="EMBL" id="SUH13622.1"/>
    </source>
</evidence>
<keyword evidence="1" id="KW-0732">Signal</keyword>
<dbReference type="AlphaFoldDB" id="A0A379W2W6"/>
<feature type="signal peptide" evidence="1">
    <location>
        <begin position="1"/>
        <end position="21"/>
    </location>
</feature>
<dbReference type="InterPro" id="IPR007497">
    <property type="entry name" value="SIMPL/DUF541"/>
</dbReference>
<protein>
    <submittedName>
        <fullName evidence="2">Oxidative stress defense protein</fullName>
    </submittedName>
</protein>